<dbReference type="Proteomes" id="UP000000539">
    <property type="component" value="Chromosome 38"/>
</dbReference>
<dbReference type="SUPFAM" id="SSF69572">
    <property type="entry name" value="Activating enzymes of the ubiquitin-like proteins"/>
    <property type="match status" value="1"/>
</dbReference>
<gene>
    <name evidence="2" type="primary">CCDC9</name>
</gene>
<evidence type="ECO:0000313" key="2">
    <source>
        <dbReference type="Ensembl" id="ENSGALP00010011975.1"/>
    </source>
</evidence>
<evidence type="ECO:0000256" key="1">
    <source>
        <dbReference type="SAM" id="SignalP"/>
    </source>
</evidence>
<keyword evidence="3" id="KW-1185">Reference proteome</keyword>
<sequence>MFFPQILLSEGCGHLVCCWWGCVVSVQRWPRTSSWQGCGRSPCWTTTRCPLRTRGRSSWSLLALWGAIGPRHRWRGHRTSTPWWMSRLTPRTSRANLKLSSPNSMLEKTKVAKANSPAVEDGPGAKRAKLDAAETTMVKKRIHFCPLKDALNPDWSSEQAQAALKRTSPDFFLLQVLLQFRTDAGRDPQPQHYTEDCARLLSIRGGQPGAGALPDTFVGYCFSEMAAVCAVVGGVLGQEVVKALSQRDPPHNNFFFFDGIKGSGVVERLGPG</sequence>
<dbReference type="InterPro" id="IPR035985">
    <property type="entry name" value="Ubiquitin-activating_enz"/>
</dbReference>
<dbReference type="GO" id="GO:0008641">
    <property type="term" value="F:ubiquitin-like modifier activating enzyme activity"/>
    <property type="evidence" value="ECO:0007669"/>
    <property type="project" value="InterPro"/>
</dbReference>
<feature type="signal peptide" evidence="1">
    <location>
        <begin position="1"/>
        <end position="18"/>
    </location>
</feature>
<reference evidence="2" key="1">
    <citation type="submission" date="2020-11" db="EMBL/GenBank/DDBJ databases">
        <title>Gallus gallus (Chicken) genome, bGalGal1, GRCg7b, maternal haplotype autosomes + Z &amp; W.</title>
        <authorList>
            <person name="Warren W."/>
            <person name="Formenti G."/>
            <person name="Fedrigo O."/>
            <person name="Haase B."/>
            <person name="Mountcastle J."/>
            <person name="Balacco J."/>
            <person name="Tracey A."/>
            <person name="Schneider V."/>
            <person name="Okimoto R."/>
            <person name="Cheng H."/>
            <person name="Hawken R."/>
            <person name="Howe K."/>
            <person name="Jarvis E.D."/>
        </authorList>
    </citation>
    <scope>NUCLEOTIDE SEQUENCE [LARGE SCALE GENOMIC DNA]</scope>
    <source>
        <strain evidence="2">Broiler</strain>
    </source>
</reference>
<reference evidence="2" key="2">
    <citation type="submission" date="2025-08" db="UniProtKB">
        <authorList>
            <consortium name="Ensembl"/>
        </authorList>
    </citation>
    <scope>IDENTIFICATION</scope>
    <source>
        <strain evidence="2">broiler</strain>
    </source>
</reference>
<dbReference type="GeneTree" id="ENSGT00550000075007"/>
<reference evidence="2" key="3">
    <citation type="submission" date="2025-09" db="UniProtKB">
        <authorList>
            <consortium name="Ensembl"/>
        </authorList>
    </citation>
    <scope>IDENTIFICATION</scope>
    <source>
        <strain evidence="2">broiler</strain>
    </source>
</reference>
<feature type="chain" id="PRO_5036486061" evidence="1">
    <location>
        <begin position="19"/>
        <end position="272"/>
    </location>
</feature>
<evidence type="ECO:0000313" key="3">
    <source>
        <dbReference type="Proteomes" id="UP000000539"/>
    </source>
</evidence>
<dbReference type="AlphaFoldDB" id="A0A8V0Y0Y8"/>
<dbReference type="Ensembl" id="ENSGALT00010020776.1">
    <property type="protein sequence ID" value="ENSGALP00010011975.1"/>
    <property type="gene ID" value="ENSGALG00010008762.1"/>
</dbReference>
<organism evidence="2 3">
    <name type="scientific">Gallus gallus</name>
    <name type="common">Chicken</name>
    <dbReference type="NCBI Taxonomy" id="9031"/>
    <lineage>
        <taxon>Eukaryota</taxon>
        <taxon>Metazoa</taxon>
        <taxon>Chordata</taxon>
        <taxon>Craniata</taxon>
        <taxon>Vertebrata</taxon>
        <taxon>Euteleostomi</taxon>
        <taxon>Archelosauria</taxon>
        <taxon>Archosauria</taxon>
        <taxon>Dinosauria</taxon>
        <taxon>Saurischia</taxon>
        <taxon>Theropoda</taxon>
        <taxon>Coelurosauria</taxon>
        <taxon>Aves</taxon>
        <taxon>Neognathae</taxon>
        <taxon>Galloanserae</taxon>
        <taxon>Galliformes</taxon>
        <taxon>Phasianidae</taxon>
        <taxon>Phasianinae</taxon>
        <taxon>Gallus</taxon>
    </lineage>
</organism>
<proteinExistence type="predicted"/>
<keyword evidence="1" id="KW-0732">Signal</keyword>
<name>A0A8V0Y0Y8_CHICK</name>
<protein>
    <submittedName>
        <fullName evidence="2">SUMO1 activating enzyme subunit 1</fullName>
    </submittedName>
</protein>
<dbReference type="Gene3D" id="3.40.50.720">
    <property type="entry name" value="NAD(P)-binding Rossmann-like Domain"/>
    <property type="match status" value="1"/>
</dbReference>
<accession>A0A8V0Y0Y8</accession>